<name>A0A0F8ZU82_9ZZZZ</name>
<dbReference type="InterPro" id="IPR047987">
    <property type="entry name" value="Gp19-like_virus"/>
</dbReference>
<organism evidence="1">
    <name type="scientific">marine sediment metagenome</name>
    <dbReference type="NCBI Taxonomy" id="412755"/>
    <lineage>
        <taxon>unclassified sequences</taxon>
        <taxon>metagenomes</taxon>
        <taxon>ecological metagenomes</taxon>
    </lineage>
</organism>
<reference evidence="1" key="1">
    <citation type="journal article" date="2015" name="Nature">
        <title>Complex archaea that bridge the gap between prokaryotes and eukaryotes.</title>
        <authorList>
            <person name="Spang A."/>
            <person name="Saw J.H."/>
            <person name="Jorgensen S.L."/>
            <person name="Zaremba-Niedzwiedzka K."/>
            <person name="Martijn J."/>
            <person name="Lind A.E."/>
            <person name="van Eijk R."/>
            <person name="Schleper C."/>
            <person name="Guy L."/>
            <person name="Ettema T.J."/>
        </authorList>
    </citation>
    <scope>NUCLEOTIDE SEQUENCE</scope>
</reference>
<sequence length="368" mass="42327">MTPEEYRAKLKTDFIFFLTELWADRKMDRYHMLGWAELDMAAWIANSDEPQRGALGPRGIGKTTYGTAAYSCFRWNQNPNCKIIIPSKNIGAAKKMVKLARGWISSVHFLKHLMPRLSTRNRIWRDNTDMFDVGPSELSKDPSCWATGISGQLENARADLIIADDVETRENTTTLEARQDLQDRVDEFTSIATFGKREIVYLGTFHHEESLYLAESEKGVTFRTWPIITPHAHDKVLNLAPLIREKIDAGQLNESTKQSTYDGSPVFPHRHDKIYLAERRARGRTYFAMQQMLVCDLADEERYPLRLRDLIVFDTAENQAPISIAWGMTNDQGRGTAIEEIKSLGFGNDRFHRQIFFDKQWAPFRGTK</sequence>
<dbReference type="NCBIfam" id="NF033889">
    <property type="entry name" value="termin_lrg_T7"/>
    <property type="match status" value="1"/>
</dbReference>
<evidence type="ECO:0000313" key="1">
    <source>
        <dbReference type="EMBL" id="KKK69984.1"/>
    </source>
</evidence>
<comment type="caution">
    <text evidence="1">The sequence shown here is derived from an EMBL/GenBank/DDBJ whole genome shotgun (WGS) entry which is preliminary data.</text>
</comment>
<dbReference type="AlphaFoldDB" id="A0A0F8ZU82"/>
<evidence type="ECO:0008006" key="2">
    <source>
        <dbReference type="Google" id="ProtNLM"/>
    </source>
</evidence>
<dbReference type="Gene3D" id="3.40.50.300">
    <property type="entry name" value="P-loop containing nucleotide triphosphate hydrolases"/>
    <property type="match status" value="1"/>
</dbReference>
<gene>
    <name evidence="1" type="ORF">LCGC14_2928570</name>
</gene>
<feature type="non-terminal residue" evidence="1">
    <location>
        <position position="368"/>
    </location>
</feature>
<dbReference type="EMBL" id="LAZR01058395">
    <property type="protein sequence ID" value="KKK69984.1"/>
    <property type="molecule type" value="Genomic_DNA"/>
</dbReference>
<dbReference type="InterPro" id="IPR027417">
    <property type="entry name" value="P-loop_NTPase"/>
</dbReference>
<accession>A0A0F8ZU82</accession>
<protein>
    <recommendedName>
        <fullName evidence="2">Terminase large subunit gp17-like C-terminal domain-containing protein</fullName>
    </recommendedName>
</protein>
<proteinExistence type="predicted"/>